<dbReference type="SUPFAM" id="SSF53850">
    <property type="entry name" value="Periplasmic binding protein-like II"/>
    <property type="match status" value="1"/>
</dbReference>
<dbReference type="PANTHER" id="PTHR30346">
    <property type="entry name" value="TRANSCRIPTIONAL DUAL REGULATOR HCAR-RELATED"/>
    <property type="match status" value="1"/>
</dbReference>
<keyword evidence="7" id="KW-1185">Reference proteome</keyword>
<keyword evidence="4" id="KW-0804">Transcription</keyword>
<evidence type="ECO:0000259" key="5">
    <source>
        <dbReference type="PROSITE" id="PS50931"/>
    </source>
</evidence>
<dbReference type="Gene3D" id="3.40.190.10">
    <property type="entry name" value="Periplasmic binding protein-like II"/>
    <property type="match status" value="2"/>
</dbReference>
<evidence type="ECO:0000313" key="7">
    <source>
        <dbReference type="Proteomes" id="UP001501218"/>
    </source>
</evidence>
<evidence type="ECO:0000313" key="6">
    <source>
        <dbReference type="EMBL" id="GAA2343264.1"/>
    </source>
</evidence>
<dbReference type="PROSITE" id="PS50931">
    <property type="entry name" value="HTH_LYSR"/>
    <property type="match status" value="1"/>
</dbReference>
<dbReference type="PRINTS" id="PR00039">
    <property type="entry name" value="HTHLYSR"/>
</dbReference>
<name>A0ABN3G357_9PSEU</name>
<evidence type="ECO:0000256" key="2">
    <source>
        <dbReference type="ARBA" id="ARBA00023015"/>
    </source>
</evidence>
<evidence type="ECO:0000256" key="4">
    <source>
        <dbReference type="ARBA" id="ARBA00023163"/>
    </source>
</evidence>
<comment type="caution">
    <text evidence="6">The sequence shown here is derived from an EMBL/GenBank/DDBJ whole genome shotgun (WGS) entry which is preliminary data.</text>
</comment>
<proteinExistence type="inferred from homology"/>
<keyword evidence="2" id="KW-0805">Transcription regulation</keyword>
<accession>A0ABN3G357</accession>
<evidence type="ECO:0000256" key="1">
    <source>
        <dbReference type="ARBA" id="ARBA00009437"/>
    </source>
</evidence>
<dbReference type="Gene3D" id="1.10.10.10">
    <property type="entry name" value="Winged helix-like DNA-binding domain superfamily/Winged helix DNA-binding domain"/>
    <property type="match status" value="1"/>
</dbReference>
<sequence>MDLLRHLGFFVAVAEEGHFGHAADRMGMSQPPLSQGVRRLESRLGVTLLIRGSRGVRLTTAGADLLPRARALLDGREQFLDAARRQRESRGAVRIGVIAALSDLQVAALTAAVRAAAPDPDARTVIISTAPTAELVDAVTGGRLDCAVVHHPALLGELRAGPVLKLPRMLLMPDGHPAARGKPSLRALSGLACATAPRAHGTAAFDLLADTLRAKGLDPEFLPAPGDRDALSAVVAGRAFALSADLRLEAPGVRAAPVGEELALRVRVVRPDPVPQQDVPDALESALAGMS</sequence>
<reference evidence="6 7" key="1">
    <citation type="journal article" date="2019" name="Int. J. Syst. Evol. Microbiol.">
        <title>The Global Catalogue of Microorganisms (GCM) 10K type strain sequencing project: providing services to taxonomists for standard genome sequencing and annotation.</title>
        <authorList>
            <consortium name="The Broad Institute Genomics Platform"/>
            <consortium name="The Broad Institute Genome Sequencing Center for Infectious Disease"/>
            <person name="Wu L."/>
            <person name="Ma J."/>
        </authorList>
    </citation>
    <scope>NUCLEOTIDE SEQUENCE [LARGE SCALE GENOMIC DNA]</scope>
    <source>
        <strain evidence="6 7">JCM 16221</strain>
    </source>
</reference>
<dbReference type="Proteomes" id="UP001501218">
    <property type="component" value="Unassembled WGS sequence"/>
</dbReference>
<evidence type="ECO:0000256" key="3">
    <source>
        <dbReference type="ARBA" id="ARBA00023125"/>
    </source>
</evidence>
<dbReference type="InterPro" id="IPR036390">
    <property type="entry name" value="WH_DNA-bd_sf"/>
</dbReference>
<dbReference type="InterPro" id="IPR036388">
    <property type="entry name" value="WH-like_DNA-bd_sf"/>
</dbReference>
<gene>
    <name evidence="6" type="ORF">GCM10009854_20030</name>
</gene>
<feature type="domain" description="HTH lysR-type" evidence="5">
    <location>
        <begin position="1"/>
        <end position="59"/>
    </location>
</feature>
<dbReference type="Pfam" id="PF03466">
    <property type="entry name" value="LysR_substrate"/>
    <property type="match status" value="1"/>
</dbReference>
<keyword evidence="3" id="KW-0238">DNA-binding</keyword>
<dbReference type="RefSeq" id="WP_344129082.1">
    <property type="nucleotide sequence ID" value="NZ_BAAARA010000004.1"/>
</dbReference>
<protein>
    <submittedName>
        <fullName evidence="6">LysR family transcriptional regulator</fullName>
    </submittedName>
</protein>
<dbReference type="InterPro" id="IPR005119">
    <property type="entry name" value="LysR_subst-bd"/>
</dbReference>
<dbReference type="Pfam" id="PF00126">
    <property type="entry name" value="HTH_1"/>
    <property type="match status" value="1"/>
</dbReference>
<dbReference type="InterPro" id="IPR000847">
    <property type="entry name" value="LysR_HTH_N"/>
</dbReference>
<dbReference type="SUPFAM" id="SSF46785">
    <property type="entry name" value="Winged helix' DNA-binding domain"/>
    <property type="match status" value="1"/>
</dbReference>
<comment type="similarity">
    <text evidence="1">Belongs to the LysR transcriptional regulatory family.</text>
</comment>
<dbReference type="PANTHER" id="PTHR30346:SF0">
    <property type="entry name" value="HCA OPERON TRANSCRIPTIONAL ACTIVATOR HCAR"/>
    <property type="match status" value="1"/>
</dbReference>
<dbReference type="EMBL" id="BAAARA010000004">
    <property type="protein sequence ID" value="GAA2343264.1"/>
    <property type="molecule type" value="Genomic_DNA"/>
</dbReference>
<organism evidence="6 7">
    <name type="scientific">Saccharopolyspora halophila</name>
    <dbReference type="NCBI Taxonomy" id="405551"/>
    <lineage>
        <taxon>Bacteria</taxon>
        <taxon>Bacillati</taxon>
        <taxon>Actinomycetota</taxon>
        <taxon>Actinomycetes</taxon>
        <taxon>Pseudonocardiales</taxon>
        <taxon>Pseudonocardiaceae</taxon>
        <taxon>Saccharopolyspora</taxon>
    </lineage>
</organism>